<dbReference type="EMBL" id="CAUYUJ010019696">
    <property type="protein sequence ID" value="CAK0892999.1"/>
    <property type="molecule type" value="Genomic_DNA"/>
</dbReference>
<accession>A0ABN9X5N2</accession>
<feature type="non-terminal residue" evidence="2">
    <location>
        <position position="178"/>
    </location>
</feature>
<feature type="compositionally biased region" description="Low complexity" evidence="1">
    <location>
        <begin position="87"/>
        <end position="108"/>
    </location>
</feature>
<proteinExistence type="predicted"/>
<dbReference type="Proteomes" id="UP001189429">
    <property type="component" value="Unassembled WGS sequence"/>
</dbReference>
<evidence type="ECO:0000256" key="1">
    <source>
        <dbReference type="SAM" id="MobiDB-lite"/>
    </source>
</evidence>
<comment type="caution">
    <text evidence="2">The sequence shown here is derived from an EMBL/GenBank/DDBJ whole genome shotgun (WGS) entry which is preliminary data.</text>
</comment>
<organism evidence="2 3">
    <name type="scientific">Prorocentrum cordatum</name>
    <dbReference type="NCBI Taxonomy" id="2364126"/>
    <lineage>
        <taxon>Eukaryota</taxon>
        <taxon>Sar</taxon>
        <taxon>Alveolata</taxon>
        <taxon>Dinophyceae</taxon>
        <taxon>Prorocentrales</taxon>
        <taxon>Prorocentraceae</taxon>
        <taxon>Prorocentrum</taxon>
    </lineage>
</organism>
<feature type="region of interest" description="Disordered" evidence="1">
    <location>
        <begin position="57"/>
        <end position="178"/>
    </location>
</feature>
<gene>
    <name evidence="2" type="ORF">PCOR1329_LOCUS72495</name>
</gene>
<feature type="non-terminal residue" evidence="2">
    <location>
        <position position="1"/>
    </location>
</feature>
<reference evidence="2" key="1">
    <citation type="submission" date="2023-10" db="EMBL/GenBank/DDBJ databases">
        <authorList>
            <person name="Chen Y."/>
            <person name="Shah S."/>
            <person name="Dougan E. K."/>
            <person name="Thang M."/>
            <person name="Chan C."/>
        </authorList>
    </citation>
    <scope>NUCLEOTIDE SEQUENCE [LARGE SCALE GENOMIC DNA]</scope>
</reference>
<evidence type="ECO:0000313" key="2">
    <source>
        <dbReference type="EMBL" id="CAK0892999.1"/>
    </source>
</evidence>
<feature type="compositionally biased region" description="Low complexity" evidence="1">
    <location>
        <begin position="133"/>
        <end position="162"/>
    </location>
</feature>
<evidence type="ECO:0000313" key="3">
    <source>
        <dbReference type="Proteomes" id="UP001189429"/>
    </source>
</evidence>
<feature type="compositionally biased region" description="Gly residues" evidence="1">
    <location>
        <begin position="168"/>
        <end position="178"/>
    </location>
</feature>
<protein>
    <submittedName>
        <fullName evidence="2">Uncharacterized protein</fullName>
    </submittedName>
</protein>
<sequence length="178" mass="19128">IEVGTYHLHRVRWRRRYNFGEHSRRRWRRRRVRLRGPHPLQHRDHDRDDFARWSAPRQEMRHPAQTQGHHGHAPRGHLALRPGRPGGADACANCDAPADGAARPSGPGHPAGGPGGRLERRRRSGSRRGAGGAACVRRAARGARGARAAAGRAGGPASPGAAEPHGQASGGPQAGVPL</sequence>
<name>A0ABN9X5N2_9DINO</name>
<keyword evidence="3" id="KW-1185">Reference proteome</keyword>